<dbReference type="EMBL" id="FQXP01000005">
    <property type="protein sequence ID" value="SHH83501.1"/>
    <property type="molecule type" value="Genomic_DNA"/>
</dbReference>
<accession>A0A1M5W7R6</accession>
<dbReference type="InterPro" id="IPR025303">
    <property type="entry name" value="PdaC"/>
</dbReference>
<evidence type="ECO:0008006" key="5">
    <source>
        <dbReference type="Google" id="ProtNLM"/>
    </source>
</evidence>
<dbReference type="Gene3D" id="3.30.565.40">
    <property type="entry name" value="Fervidobacterium nodosum Rt17-B1 like"/>
    <property type="match status" value="1"/>
</dbReference>
<feature type="domain" description="Deacetylase PdaC" evidence="2">
    <location>
        <begin position="1"/>
        <end position="87"/>
    </location>
</feature>
<dbReference type="Pfam" id="PF11738">
    <property type="entry name" value="DUF3298"/>
    <property type="match status" value="1"/>
</dbReference>
<dbReference type="Proteomes" id="UP000184526">
    <property type="component" value="Unassembled WGS sequence"/>
</dbReference>
<reference evidence="3 4" key="1">
    <citation type="submission" date="2016-11" db="EMBL/GenBank/DDBJ databases">
        <authorList>
            <person name="Jaros S."/>
            <person name="Januszkiewicz K."/>
            <person name="Wedrychowicz H."/>
        </authorList>
    </citation>
    <scope>NUCLEOTIDE SEQUENCE [LARGE SCALE GENOMIC DNA]</scope>
    <source>
        <strain evidence="3 4">DSM 3089</strain>
    </source>
</reference>
<dbReference type="AlphaFoldDB" id="A0A1M5W7R6"/>
<gene>
    <name evidence="3" type="ORF">SAMN02745196_01601</name>
</gene>
<proteinExistence type="predicted"/>
<evidence type="ECO:0000313" key="4">
    <source>
        <dbReference type="Proteomes" id="UP000184526"/>
    </source>
</evidence>
<dbReference type="InterPro" id="IPR037126">
    <property type="entry name" value="PdaC/RsiV-like_sf"/>
</dbReference>
<dbReference type="Pfam" id="PF13739">
    <property type="entry name" value="PdaC"/>
    <property type="match status" value="1"/>
</dbReference>
<evidence type="ECO:0000259" key="1">
    <source>
        <dbReference type="Pfam" id="PF11738"/>
    </source>
</evidence>
<sequence length="189" mass="22532">MKIPKITKAKDKETEEKFNKLIEDKILELKSQVADQAKSDYDSYKKEGVEFHKYEVYSEFKVTYNKNNFLSIPLRTYYYTGGAHGLTIQYGYNFDLNKGTEVSLRELFTEGFDYKSIINKEIKNQIQEKKDEYYPELKFTSIEDNQTYYVDNDDLVIFYQQYEIAPYSSGIREFRIPLDNFKDSIKIHK</sequence>
<dbReference type="STRING" id="1121306.SAMN02745196_01601"/>
<protein>
    <recommendedName>
        <fullName evidence="5">DUF3298 domain-containing protein</fullName>
    </recommendedName>
</protein>
<keyword evidence="4" id="KW-1185">Reference proteome</keyword>
<dbReference type="InterPro" id="IPR021729">
    <property type="entry name" value="DUF3298"/>
</dbReference>
<evidence type="ECO:0000313" key="3">
    <source>
        <dbReference type="EMBL" id="SHH83501.1"/>
    </source>
</evidence>
<dbReference type="Gene3D" id="3.90.640.20">
    <property type="entry name" value="Heat-shock cognate protein, ATPase"/>
    <property type="match status" value="1"/>
</dbReference>
<feature type="domain" description="DUF3298" evidence="1">
    <location>
        <begin position="106"/>
        <end position="178"/>
    </location>
</feature>
<evidence type="ECO:0000259" key="2">
    <source>
        <dbReference type="Pfam" id="PF13739"/>
    </source>
</evidence>
<organism evidence="3 4">
    <name type="scientific">Clostridium collagenovorans DSM 3089</name>
    <dbReference type="NCBI Taxonomy" id="1121306"/>
    <lineage>
        <taxon>Bacteria</taxon>
        <taxon>Bacillati</taxon>
        <taxon>Bacillota</taxon>
        <taxon>Clostridia</taxon>
        <taxon>Eubacteriales</taxon>
        <taxon>Clostridiaceae</taxon>
        <taxon>Clostridium</taxon>
    </lineage>
</organism>
<name>A0A1M5W7R6_9CLOT</name>